<dbReference type="RefSeq" id="WP_014974713.1">
    <property type="nucleotide sequence ID" value="NZ_CP042374.1"/>
</dbReference>
<sequence>MSKSKGFLAGILVSAAAIMTFKSLPKSKQQELKEKTTKAGVVIRDMGYDTAYLTADMINDVTDKAKVTVTNLKRQGQDKYGDKIDVAADHMKQFSEQATPYVDKAKDIAGEYVEKAQNSLSDFRGKLTSDDIELTQEDIALEDALLDLSDDVQEEVADKTEEVKKSVNETVDQVTEDISEKNK</sequence>
<evidence type="ECO:0000256" key="1">
    <source>
        <dbReference type="SAM" id="MobiDB-lite"/>
    </source>
</evidence>
<dbReference type="AlphaFoldDB" id="A0AAE6M254"/>
<organism evidence="2 3">
    <name type="scientific">Leuconostoc carnosum</name>
    <dbReference type="NCBI Taxonomy" id="1252"/>
    <lineage>
        <taxon>Bacteria</taxon>
        <taxon>Bacillati</taxon>
        <taxon>Bacillota</taxon>
        <taxon>Bacilli</taxon>
        <taxon>Lactobacillales</taxon>
        <taxon>Lactobacillaceae</taxon>
        <taxon>Leuconostoc</taxon>
    </lineage>
</organism>
<dbReference type="Gene3D" id="1.20.120.20">
    <property type="entry name" value="Apolipoprotein"/>
    <property type="match status" value="1"/>
</dbReference>
<feature type="region of interest" description="Disordered" evidence="1">
    <location>
        <begin position="157"/>
        <end position="183"/>
    </location>
</feature>
<reference evidence="2 3" key="1">
    <citation type="submission" date="2019-06" db="EMBL/GenBank/DDBJ databases">
        <title>Genome analyses of bacteria isolated from kimchi.</title>
        <authorList>
            <person name="Lee S."/>
            <person name="Ahn S."/>
            <person name="Roh S."/>
        </authorList>
    </citation>
    <scope>NUCLEOTIDE SEQUENCE [LARGE SCALE GENOMIC DNA]</scope>
    <source>
        <strain evidence="2 3">CBA3620</strain>
    </source>
</reference>
<protein>
    <submittedName>
        <fullName evidence="2">Uncharacterized protein</fullName>
    </submittedName>
</protein>
<evidence type="ECO:0000313" key="2">
    <source>
        <dbReference type="EMBL" id="QEA33857.1"/>
    </source>
</evidence>
<dbReference type="EMBL" id="CP042374">
    <property type="protein sequence ID" value="QEA33857.1"/>
    <property type="molecule type" value="Genomic_DNA"/>
</dbReference>
<dbReference type="GeneID" id="61187460"/>
<accession>A0AAE6M254</accession>
<dbReference type="OMA" id="DKAHNSL"/>
<feature type="compositionally biased region" description="Basic and acidic residues" evidence="1">
    <location>
        <begin position="157"/>
        <end position="167"/>
    </location>
</feature>
<proteinExistence type="predicted"/>
<dbReference type="Proteomes" id="UP000321332">
    <property type="component" value="Chromosome"/>
</dbReference>
<gene>
    <name evidence="2" type="ORF">FGL89_06830</name>
</gene>
<evidence type="ECO:0000313" key="3">
    <source>
        <dbReference type="Proteomes" id="UP000321332"/>
    </source>
</evidence>
<dbReference type="SUPFAM" id="SSF58113">
    <property type="entry name" value="Apolipoprotein A-I"/>
    <property type="match status" value="1"/>
</dbReference>
<name>A0AAE6M254_LEUCA</name>